<dbReference type="EC" id="3.5.4.5" evidence="4 15"/>
<evidence type="ECO:0000313" key="17">
    <source>
        <dbReference type="EMBL" id="BDR56508.1"/>
    </source>
</evidence>
<dbReference type="PROSITE" id="PS51747">
    <property type="entry name" value="CYT_DCMP_DEAMINASES_2"/>
    <property type="match status" value="1"/>
</dbReference>
<gene>
    <name evidence="17" type="primary">cdd</name>
    <name evidence="17" type="ORF">KIMC2_10700</name>
</gene>
<evidence type="ECO:0000256" key="14">
    <source>
        <dbReference type="PIRSR" id="PIRSR606262-3"/>
    </source>
</evidence>
<dbReference type="GO" id="GO:0072527">
    <property type="term" value="P:pyrimidine-containing compound metabolic process"/>
    <property type="evidence" value="ECO:0007669"/>
    <property type="project" value="UniProtKB-ARBA"/>
</dbReference>
<evidence type="ECO:0000256" key="15">
    <source>
        <dbReference type="RuleBase" id="RU364006"/>
    </source>
</evidence>
<sequence length="132" mass="14300">MDDTLYEEAVKVRENAYSPYSNFKVGAVLLSKSGIIFTGCNVENSSYGLTSCAERNAIFSAVTAGEQEFSKLVVVGDTEDVTVPCGACLQVMAEFFDAETEILLANTAGLKKTYKFSELLPVSFNLGDDRNV</sequence>
<dbReference type="Proteomes" id="UP001321804">
    <property type="component" value="Chromosome"/>
</dbReference>
<keyword evidence="7 15" id="KW-0378">Hydrolase</keyword>
<feature type="binding site" evidence="14">
    <location>
        <position position="88"/>
    </location>
    <ligand>
        <name>Zn(2+)</name>
        <dbReference type="ChEBI" id="CHEBI:29105"/>
        <note>catalytic</note>
    </ligand>
</feature>
<evidence type="ECO:0000256" key="4">
    <source>
        <dbReference type="ARBA" id="ARBA00012783"/>
    </source>
</evidence>
<dbReference type="KEGG" id="xak:KIMC2_10700"/>
<dbReference type="InterPro" id="IPR002125">
    <property type="entry name" value="CMP_dCMP_dom"/>
</dbReference>
<evidence type="ECO:0000256" key="5">
    <source>
        <dbReference type="ARBA" id="ARBA00018266"/>
    </source>
</evidence>
<dbReference type="GO" id="GO:0005829">
    <property type="term" value="C:cytosol"/>
    <property type="evidence" value="ECO:0007669"/>
    <property type="project" value="TreeGrafter"/>
</dbReference>
<dbReference type="InterPro" id="IPR016192">
    <property type="entry name" value="APOBEC/CMP_deaminase_Zn-bd"/>
</dbReference>
<evidence type="ECO:0000256" key="6">
    <source>
        <dbReference type="ARBA" id="ARBA00022723"/>
    </source>
</evidence>
<evidence type="ECO:0000256" key="1">
    <source>
        <dbReference type="ARBA" id="ARBA00001947"/>
    </source>
</evidence>
<comment type="catalytic activity">
    <reaction evidence="11 15">
        <text>cytidine + H2O + H(+) = uridine + NH4(+)</text>
        <dbReference type="Rhea" id="RHEA:16069"/>
        <dbReference type="ChEBI" id="CHEBI:15377"/>
        <dbReference type="ChEBI" id="CHEBI:15378"/>
        <dbReference type="ChEBI" id="CHEBI:16704"/>
        <dbReference type="ChEBI" id="CHEBI:17562"/>
        <dbReference type="ChEBI" id="CHEBI:28938"/>
        <dbReference type="EC" id="3.5.4.5"/>
    </reaction>
</comment>
<evidence type="ECO:0000259" key="16">
    <source>
        <dbReference type="PROSITE" id="PS51747"/>
    </source>
</evidence>
<keyword evidence="8 14" id="KW-0862">Zinc</keyword>
<protein>
    <recommendedName>
        <fullName evidence="5 15">Cytidine deaminase</fullName>
        <ecNumber evidence="4 15">3.5.4.5</ecNumber>
    </recommendedName>
    <alternativeName>
        <fullName evidence="9 15">Cytidine aminohydrolase</fullName>
    </alternativeName>
</protein>
<evidence type="ECO:0000256" key="11">
    <source>
        <dbReference type="ARBA" id="ARBA00049558"/>
    </source>
</evidence>
<feature type="binding site" evidence="13">
    <location>
        <begin position="41"/>
        <end position="47"/>
    </location>
    <ligand>
        <name>substrate</name>
    </ligand>
</feature>
<feature type="binding site" evidence="14">
    <location>
        <position position="52"/>
    </location>
    <ligand>
        <name>Zn(2+)</name>
        <dbReference type="ChEBI" id="CHEBI:29105"/>
        <note>catalytic</note>
    </ligand>
</feature>
<feature type="active site" description="Proton donor" evidence="12">
    <location>
        <position position="54"/>
    </location>
</feature>
<evidence type="ECO:0000256" key="7">
    <source>
        <dbReference type="ARBA" id="ARBA00022801"/>
    </source>
</evidence>
<comment type="similarity">
    <text evidence="3 15">Belongs to the cytidine and deoxycytidylate deaminase family.</text>
</comment>
<dbReference type="PANTHER" id="PTHR11644:SF2">
    <property type="entry name" value="CYTIDINE DEAMINASE"/>
    <property type="match status" value="1"/>
</dbReference>
<dbReference type="CDD" id="cd01283">
    <property type="entry name" value="cytidine_deaminase"/>
    <property type="match status" value="1"/>
</dbReference>
<dbReference type="InterPro" id="IPR050202">
    <property type="entry name" value="Cyt/Deoxycyt_deaminase"/>
</dbReference>
<dbReference type="InterPro" id="IPR016193">
    <property type="entry name" value="Cytidine_deaminase-like"/>
</dbReference>
<comment type="catalytic activity">
    <reaction evidence="10 15">
        <text>2'-deoxycytidine + H2O + H(+) = 2'-deoxyuridine + NH4(+)</text>
        <dbReference type="Rhea" id="RHEA:13433"/>
        <dbReference type="ChEBI" id="CHEBI:15377"/>
        <dbReference type="ChEBI" id="CHEBI:15378"/>
        <dbReference type="ChEBI" id="CHEBI:15698"/>
        <dbReference type="ChEBI" id="CHEBI:16450"/>
        <dbReference type="ChEBI" id="CHEBI:28938"/>
        <dbReference type="EC" id="3.5.4.5"/>
    </reaction>
</comment>
<dbReference type="Pfam" id="PF00383">
    <property type="entry name" value="dCMP_cyt_deam_1"/>
    <property type="match status" value="1"/>
</dbReference>
<dbReference type="GO" id="GO:0055086">
    <property type="term" value="P:nucleobase-containing small molecule metabolic process"/>
    <property type="evidence" value="ECO:0007669"/>
    <property type="project" value="UniProtKB-ARBA"/>
</dbReference>
<dbReference type="NCBIfam" id="TIGR01354">
    <property type="entry name" value="cyt_deam_tetra"/>
    <property type="match status" value="1"/>
</dbReference>
<dbReference type="SUPFAM" id="SSF53927">
    <property type="entry name" value="Cytidine deaminase-like"/>
    <property type="match status" value="1"/>
</dbReference>
<dbReference type="GO" id="GO:0004126">
    <property type="term" value="F:cytidine deaminase activity"/>
    <property type="evidence" value="ECO:0007669"/>
    <property type="project" value="UniProtKB-UniRule"/>
</dbReference>
<evidence type="ECO:0000256" key="13">
    <source>
        <dbReference type="PIRSR" id="PIRSR606262-2"/>
    </source>
</evidence>
<evidence type="ECO:0000256" key="12">
    <source>
        <dbReference type="PIRSR" id="PIRSR606262-1"/>
    </source>
</evidence>
<dbReference type="PROSITE" id="PS00903">
    <property type="entry name" value="CYT_DCMP_DEAMINASES_1"/>
    <property type="match status" value="1"/>
</dbReference>
<dbReference type="FunFam" id="3.40.140.10:FF:000008">
    <property type="entry name" value="Cytidine deaminase"/>
    <property type="match status" value="1"/>
</dbReference>
<dbReference type="AlphaFoldDB" id="A0AAU9DS62"/>
<evidence type="ECO:0000256" key="8">
    <source>
        <dbReference type="ARBA" id="ARBA00022833"/>
    </source>
</evidence>
<keyword evidence="18" id="KW-1185">Reference proteome</keyword>
<dbReference type="PANTHER" id="PTHR11644">
    <property type="entry name" value="CYTIDINE DEAMINASE"/>
    <property type="match status" value="1"/>
</dbReference>
<dbReference type="GO" id="GO:0008270">
    <property type="term" value="F:zinc ion binding"/>
    <property type="evidence" value="ECO:0007669"/>
    <property type="project" value="UniProtKB-UniRule"/>
</dbReference>
<comment type="function">
    <text evidence="2 15">This enzyme scavenges exogenous and endogenous cytidine and 2'-deoxycytidine for UMP synthesis.</text>
</comment>
<evidence type="ECO:0000256" key="10">
    <source>
        <dbReference type="ARBA" id="ARBA00049252"/>
    </source>
</evidence>
<dbReference type="Gene3D" id="3.40.140.10">
    <property type="entry name" value="Cytidine Deaminase, domain 2"/>
    <property type="match status" value="1"/>
</dbReference>
<feature type="domain" description="CMP/dCMP-type deaminase" evidence="16">
    <location>
        <begin position="1"/>
        <end position="127"/>
    </location>
</feature>
<organism evidence="17 18">
    <name type="scientific">Xylocopilactobacillus apis</name>
    <dbReference type="NCBI Taxonomy" id="2932183"/>
    <lineage>
        <taxon>Bacteria</taxon>
        <taxon>Bacillati</taxon>
        <taxon>Bacillota</taxon>
        <taxon>Bacilli</taxon>
        <taxon>Lactobacillales</taxon>
        <taxon>Lactobacillaceae</taxon>
        <taxon>Xylocopilactobacillus</taxon>
    </lineage>
</organism>
<dbReference type="InterPro" id="IPR006262">
    <property type="entry name" value="Cyt_deam_tetra"/>
</dbReference>
<reference evidence="17 18" key="1">
    <citation type="journal article" date="2023" name="Microbiol. Spectr.">
        <title>Symbiosis of Carpenter Bees with Uncharacterized Lactic Acid Bacteria Showing NAD Auxotrophy.</title>
        <authorList>
            <person name="Kawasaki S."/>
            <person name="Ozawa K."/>
            <person name="Mori T."/>
            <person name="Yamamoto A."/>
            <person name="Ito M."/>
            <person name="Ohkuma M."/>
            <person name="Sakamoto M."/>
            <person name="Matsutani M."/>
        </authorList>
    </citation>
    <scope>NUCLEOTIDE SEQUENCE [LARGE SCALE GENOMIC DNA]</scope>
    <source>
        <strain evidence="17 18">KimC2</strain>
    </source>
</reference>
<proteinExistence type="inferred from homology"/>
<comment type="cofactor">
    <cofactor evidence="1 14 15">
        <name>Zn(2+)</name>
        <dbReference type="ChEBI" id="CHEBI:29105"/>
    </cofactor>
</comment>
<evidence type="ECO:0000313" key="18">
    <source>
        <dbReference type="Proteomes" id="UP001321804"/>
    </source>
</evidence>
<dbReference type="NCBIfam" id="NF004064">
    <property type="entry name" value="PRK05578.1"/>
    <property type="match status" value="1"/>
</dbReference>
<dbReference type="RefSeq" id="WP_317698465.1">
    <property type="nucleotide sequence ID" value="NZ_AP026801.1"/>
</dbReference>
<feature type="binding site" evidence="14">
    <location>
        <position position="85"/>
    </location>
    <ligand>
        <name>Zn(2+)</name>
        <dbReference type="ChEBI" id="CHEBI:29105"/>
        <note>catalytic</note>
    </ligand>
</feature>
<evidence type="ECO:0000256" key="9">
    <source>
        <dbReference type="ARBA" id="ARBA00032005"/>
    </source>
</evidence>
<evidence type="ECO:0000256" key="3">
    <source>
        <dbReference type="ARBA" id="ARBA00006576"/>
    </source>
</evidence>
<keyword evidence="6 14" id="KW-0479">Metal-binding</keyword>
<evidence type="ECO:0000256" key="2">
    <source>
        <dbReference type="ARBA" id="ARBA00003949"/>
    </source>
</evidence>
<accession>A0AAU9DS62</accession>
<dbReference type="GO" id="GO:0042802">
    <property type="term" value="F:identical protein binding"/>
    <property type="evidence" value="ECO:0007669"/>
    <property type="project" value="UniProtKB-ARBA"/>
</dbReference>
<name>A0AAU9DS62_9LACO</name>
<dbReference type="EMBL" id="AP026801">
    <property type="protein sequence ID" value="BDR56508.1"/>
    <property type="molecule type" value="Genomic_DNA"/>
</dbReference>